<dbReference type="EMBL" id="JALAAR010000011">
    <property type="protein sequence ID" value="MEH8018222.1"/>
    <property type="molecule type" value="Genomic_DNA"/>
</dbReference>
<evidence type="ECO:0000313" key="1">
    <source>
        <dbReference type="EMBL" id="MEH8018222.1"/>
    </source>
</evidence>
<proteinExistence type="predicted"/>
<accession>A0ABU8C8I8</accession>
<evidence type="ECO:0000313" key="2">
    <source>
        <dbReference type="Proteomes" id="UP001375382"/>
    </source>
</evidence>
<reference evidence="1 2" key="1">
    <citation type="journal article" date="2023" name="Ecotoxicol. Environ. Saf.">
        <title>Mercury remediation potential of mercury-resistant strain Rheinheimera metallidurans sp. nov. isolated from a municipal waste dumping site.</title>
        <authorList>
            <person name="Yadav V."/>
            <person name="Manjhi A."/>
            <person name="Vadakedath N."/>
        </authorList>
    </citation>
    <scope>NUCLEOTIDE SEQUENCE [LARGE SCALE GENOMIC DNA]</scope>
    <source>
        <strain evidence="1 2">E-49</strain>
    </source>
</reference>
<name>A0ABU8C8I8_9GAMM</name>
<sequence>MAIIQLLIGGTALAPSVSNQMKKKKEIAEKSVQDKRVTIDRILAAKMRDALISEAQILERMSVAEFRQMLRLQGFNTTKFSNDWMAVYLRSEISAIKSIALKLLRDDLIQAETPIIISGNVSGAVGMVAKILGPTAVAGFNPIGATIWWDCKTDCRIESIHFSDKKLQKVIKL</sequence>
<organism evidence="1 2">
    <name type="scientific">Rheinheimera muenzenbergensis</name>
    <dbReference type="NCBI Taxonomy" id="1193628"/>
    <lineage>
        <taxon>Bacteria</taxon>
        <taxon>Pseudomonadati</taxon>
        <taxon>Pseudomonadota</taxon>
        <taxon>Gammaproteobacteria</taxon>
        <taxon>Chromatiales</taxon>
        <taxon>Chromatiaceae</taxon>
        <taxon>Rheinheimera</taxon>
    </lineage>
</organism>
<dbReference type="RefSeq" id="WP_335736630.1">
    <property type="nucleotide sequence ID" value="NZ_JALAAR010000011.1"/>
</dbReference>
<gene>
    <name evidence="1" type="ORF">MN202_13355</name>
</gene>
<protein>
    <submittedName>
        <fullName evidence="1">Uncharacterized protein</fullName>
    </submittedName>
</protein>
<dbReference type="Proteomes" id="UP001375382">
    <property type="component" value="Unassembled WGS sequence"/>
</dbReference>
<keyword evidence="2" id="KW-1185">Reference proteome</keyword>
<comment type="caution">
    <text evidence="1">The sequence shown here is derived from an EMBL/GenBank/DDBJ whole genome shotgun (WGS) entry which is preliminary data.</text>
</comment>